<sequence>MYVVPIPILSKVIPRISESDNSLLAKTIKGVLYFKAQNIYNRIAPYIVGKKVLDVGVGIGGISSYLKQKGFDVTGVDVKNLTLIKESSPTIYNGETLPYNDNSFDTAVIIHVLHHCNDNIKVLTEAKRVAKRVIVVEDTYRNDLEKFVVSFNDNFGNFEFYQHHYLTTRQWKDVIAKKGWNLIHMETYTEFTYVLYGRYTLFVIE</sequence>
<organism evidence="2 3">
    <name type="scientific">candidate division WWE3 bacterium RIFOXYC1_FULL_39_7</name>
    <dbReference type="NCBI Taxonomy" id="1802643"/>
    <lineage>
        <taxon>Bacteria</taxon>
        <taxon>Katanobacteria</taxon>
    </lineage>
</organism>
<evidence type="ECO:0000313" key="2">
    <source>
        <dbReference type="EMBL" id="OGC68792.1"/>
    </source>
</evidence>
<dbReference type="CDD" id="cd02440">
    <property type="entry name" value="AdoMet_MTases"/>
    <property type="match status" value="1"/>
</dbReference>
<dbReference type="SUPFAM" id="SSF53335">
    <property type="entry name" value="S-adenosyl-L-methionine-dependent methyltransferases"/>
    <property type="match status" value="1"/>
</dbReference>
<comment type="caution">
    <text evidence="2">The sequence shown here is derived from an EMBL/GenBank/DDBJ whole genome shotgun (WGS) entry which is preliminary data.</text>
</comment>
<dbReference type="Proteomes" id="UP000179113">
    <property type="component" value="Unassembled WGS sequence"/>
</dbReference>
<proteinExistence type="predicted"/>
<evidence type="ECO:0000313" key="3">
    <source>
        <dbReference type="Proteomes" id="UP000179113"/>
    </source>
</evidence>
<dbReference type="InterPro" id="IPR029063">
    <property type="entry name" value="SAM-dependent_MTases_sf"/>
</dbReference>
<dbReference type="GO" id="GO:0008757">
    <property type="term" value="F:S-adenosylmethionine-dependent methyltransferase activity"/>
    <property type="evidence" value="ECO:0007669"/>
    <property type="project" value="InterPro"/>
</dbReference>
<feature type="domain" description="Methyltransferase type 11" evidence="1">
    <location>
        <begin position="53"/>
        <end position="131"/>
    </location>
</feature>
<accession>A0A1F4WHA3</accession>
<name>A0A1F4WHA3_UNCKA</name>
<dbReference type="EMBL" id="MEWA01000032">
    <property type="protein sequence ID" value="OGC68792.1"/>
    <property type="molecule type" value="Genomic_DNA"/>
</dbReference>
<dbReference type="AlphaFoldDB" id="A0A1F4WHA3"/>
<dbReference type="Pfam" id="PF08241">
    <property type="entry name" value="Methyltransf_11"/>
    <property type="match status" value="1"/>
</dbReference>
<dbReference type="Gene3D" id="3.40.50.150">
    <property type="entry name" value="Vaccinia Virus protein VP39"/>
    <property type="match status" value="1"/>
</dbReference>
<evidence type="ECO:0000259" key="1">
    <source>
        <dbReference type="Pfam" id="PF08241"/>
    </source>
</evidence>
<dbReference type="InterPro" id="IPR013216">
    <property type="entry name" value="Methyltransf_11"/>
</dbReference>
<gene>
    <name evidence="2" type="ORF">A2415_05470</name>
</gene>
<protein>
    <recommendedName>
        <fullName evidence="1">Methyltransferase type 11 domain-containing protein</fullName>
    </recommendedName>
</protein>
<reference evidence="2 3" key="1">
    <citation type="journal article" date="2016" name="Nat. Commun.">
        <title>Thousands of microbial genomes shed light on interconnected biogeochemical processes in an aquifer system.</title>
        <authorList>
            <person name="Anantharaman K."/>
            <person name="Brown C.T."/>
            <person name="Hug L.A."/>
            <person name="Sharon I."/>
            <person name="Castelle C.J."/>
            <person name="Probst A.J."/>
            <person name="Thomas B.C."/>
            <person name="Singh A."/>
            <person name="Wilkins M.J."/>
            <person name="Karaoz U."/>
            <person name="Brodie E.L."/>
            <person name="Williams K.H."/>
            <person name="Hubbard S.S."/>
            <person name="Banfield J.F."/>
        </authorList>
    </citation>
    <scope>NUCLEOTIDE SEQUENCE [LARGE SCALE GENOMIC DNA]</scope>
</reference>